<keyword evidence="2" id="KW-0378">Hydrolase</keyword>
<feature type="domain" description="MINDY deubiquitinase" evidence="4">
    <location>
        <begin position="16"/>
        <end position="53"/>
    </location>
</feature>
<dbReference type="GO" id="GO:0071944">
    <property type="term" value="C:cell periphery"/>
    <property type="evidence" value="ECO:0007669"/>
    <property type="project" value="TreeGrafter"/>
</dbReference>
<dbReference type="GO" id="GO:0004843">
    <property type="term" value="F:cysteine-type deubiquitinase activity"/>
    <property type="evidence" value="ECO:0007669"/>
    <property type="project" value="UniProtKB-UniRule"/>
</dbReference>
<feature type="region of interest" description="Disordered" evidence="3">
    <location>
        <begin position="54"/>
        <end position="124"/>
    </location>
</feature>
<keyword evidence="2" id="KW-0788">Thiol protease</keyword>
<evidence type="ECO:0000313" key="6">
    <source>
        <dbReference type="Proteomes" id="UP000050794"/>
    </source>
</evidence>
<evidence type="ECO:0000256" key="1">
    <source>
        <dbReference type="ARBA" id="ARBA00006616"/>
    </source>
</evidence>
<keyword evidence="2" id="KW-0833">Ubl conjugation pathway</keyword>
<dbReference type="GO" id="GO:0016807">
    <property type="term" value="F:cysteine-type carboxypeptidase activity"/>
    <property type="evidence" value="ECO:0007669"/>
    <property type="project" value="TreeGrafter"/>
</dbReference>
<sequence>MGLAGDVKLMFDHLFQNDLYVLVTDQGFLNEPSVVWETLNNVDGNSVFVDASFHESKPSSAEETSDHLLALTLQEEEKRREEEANAANRSTPIAPSPSTSSERPVTPEPPVPSRRLIKSDRSDRCRKKVCDLKLVGKTKVGITDTSEQLVTYQS</sequence>
<reference evidence="7" key="1">
    <citation type="submission" date="2016-06" db="UniProtKB">
        <authorList>
            <consortium name="WormBaseParasite"/>
        </authorList>
    </citation>
    <scope>IDENTIFICATION</scope>
</reference>
<dbReference type="Proteomes" id="UP000050794">
    <property type="component" value="Unassembled WGS sequence"/>
</dbReference>
<evidence type="ECO:0000256" key="2">
    <source>
        <dbReference type="RuleBase" id="RU367139"/>
    </source>
</evidence>
<evidence type="ECO:0000259" key="4">
    <source>
        <dbReference type="Pfam" id="PF04424"/>
    </source>
</evidence>
<dbReference type="EMBL" id="UYWY01025949">
    <property type="protein sequence ID" value="VDM50099.1"/>
    <property type="molecule type" value="Genomic_DNA"/>
</dbReference>
<dbReference type="PANTHER" id="PTHR18063:SF6">
    <property type="entry name" value="UBIQUITIN CARBOXYL-TERMINAL HYDROLASE"/>
    <property type="match status" value="1"/>
</dbReference>
<dbReference type="InterPro" id="IPR033979">
    <property type="entry name" value="MINDY_domain"/>
</dbReference>
<dbReference type="PANTHER" id="PTHR18063">
    <property type="entry name" value="NF-E2 INDUCIBLE PROTEIN"/>
    <property type="match status" value="1"/>
</dbReference>
<keyword evidence="6" id="KW-1185">Reference proteome</keyword>
<reference evidence="5 6" key="2">
    <citation type="submission" date="2018-11" db="EMBL/GenBank/DDBJ databases">
        <authorList>
            <consortium name="Pathogen Informatics"/>
        </authorList>
    </citation>
    <scope>NUCLEOTIDE SEQUENCE [LARGE SCALE GENOMIC DNA]</scope>
</reference>
<comment type="function">
    <text evidence="2">Hydrolase that can specifically remove 'Lys-48'-linked conjugated ubiquitin from proteins. Has exodeubiquitinase activity and has a preference for long polyubiquitin chains. May play a regulatory role at the level of protein turnover.</text>
</comment>
<organism evidence="6 7">
    <name type="scientific">Toxocara canis</name>
    <name type="common">Canine roundworm</name>
    <dbReference type="NCBI Taxonomy" id="6265"/>
    <lineage>
        <taxon>Eukaryota</taxon>
        <taxon>Metazoa</taxon>
        <taxon>Ecdysozoa</taxon>
        <taxon>Nematoda</taxon>
        <taxon>Chromadorea</taxon>
        <taxon>Rhabditida</taxon>
        <taxon>Spirurina</taxon>
        <taxon>Ascaridomorpha</taxon>
        <taxon>Ascaridoidea</taxon>
        <taxon>Toxocaridae</taxon>
        <taxon>Toxocara</taxon>
    </lineage>
</organism>
<dbReference type="AlphaFoldDB" id="A0A183VDF8"/>
<feature type="compositionally biased region" description="Low complexity" evidence="3">
    <location>
        <begin position="85"/>
        <end position="101"/>
    </location>
</feature>
<evidence type="ECO:0000313" key="5">
    <source>
        <dbReference type="EMBL" id="VDM50099.1"/>
    </source>
</evidence>
<dbReference type="EC" id="3.4.19.12" evidence="2"/>
<protein>
    <recommendedName>
        <fullName evidence="2">Ubiquitin carboxyl-terminal hydrolase</fullName>
        <ecNumber evidence="2">3.4.19.12</ecNumber>
    </recommendedName>
</protein>
<dbReference type="GO" id="GO:0036435">
    <property type="term" value="F:K48-linked polyubiquitin modification-dependent protein binding"/>
    <property type="evidence" value="ECO:0007669"/>
    <property type="project" value="UniProtKB-UniRule"/>
</dbReference>
<dbReference type="GO" id="GO:0071108">
    <property type="term" value="P:protein K48-linked deubiquitination"/>
    <property type="evidence" value="ECO:0007669"/>
    <property type="project" value="TreeGrafter"/>
</dbReference>
<keyword evidence="2" id="KW-0645">Protease</keyword>
<gene>
    <name evidence="5" type="ORF">TCNE_LOCUS18778</name>
</gene>
<comment type="similarity">
    <text evidence="1 2">Belongs to the MINDY deubiquitinase family. FAM63 subfamily.</text>
</comment>
<dbReference type="GO" id="GO:0005829">
    <property type="term" value="C:cytosol"/>
    <property type="evidence" value="ECO:0007669"/>
    <property type="project" value="TreeGrafter"/>
</dbReference>
<comment type="catalytic activity">
    <reaction evidence="2">
        <text>Thiol-dependent hydrolysis of ester, thioester, amide, peptide and isopeptide bonds formed by the C-terminal Gly of ubiquitin (a 76-residue protein attached to proteins as an intracellular targeting signal).</text>
        <dbReference type="EC" id="3.4.19.12"/>
    </reaction>
</comment>
<dbReference type="GO" id="GO:0006508">
    <property type="term" value="P:proteolysis"/>
    <property type="evidence" value="ECO:0007669"/>
    <property type="project" value="UniProtKB-KW"/>
</dbReference>
<dbReference type="GO" id="GO:0140934">
    <property type="term" value="F:histone deubiquitinase activity"/>
    <property type="evidence" value="ECO:0007669"/>
    <property type="project" value="UniProtKB-UniRule"/>
</dbReference>
<dbReference type="Pfam" id="PF04424">
    <property type="entry name" value="MINDY_DUB"/>
    <property type="match status" value="1"/>
</dbReference>
<dbReference type="InterPro" id="IPR007518">
    <property type="entry name" value="MINDY"/>
</dbReference>
<dbReference type="GO" id="GO:1990380">
    <property type="term" value="F:K48-linked deubiquitinase activity"/>
    <property type="evidence" value="ECO:0007669"/>
    <property type="project" value="UniProtKB-UniRule"/>
</dbReference>
<accession>A0A183VDF8</accession>
<evidence type="ECO:0000256" key="3">
    <source>
        <dbReference type="SAM" id="MobiDB-lite"/>
    </source>
</evidence>
<dbReference type="WBParaSite" id="TCNE_0001878201-mRNA-1">
    <property type="protein sequence ID" value="TCNE_0001878201-mRNA-1"/>
    <property type="gene ID" value="TCNE_0001878201"/>
</dbReference>
<name>A0A183VDF8_TOXCA</name>
<evidence type="ECO:0000313" key="7">
    <source>
        <dbReference type="WBParaSite" id="TCNE_0001878201-mRNA-1"/>
    </source>
</evidence>
<proteinExistence type="inferred from homology"/>